<protein>
    <submittedName>
        <fullName evidence="1">Uncharacterized protein</fullName>
    </submittedName>
</protein>
<name>A0A0F8XD31_9ZZZZ</name>
<evidence type="ECO:0000313" key="1">
    <source>
        <dbReference type="EMBL" id="KKK67087.1"/>
    </source>
</evidence>
<organism evidence="1">
    <name type="scientific">marine sediment metagenome</name>
    <dbReference type="NCBI Taxonomy" id="412755"/>
    <lineage>
        <taxon>unclassified sequences</taxon>
        <taxon>metagenomes</taxon>
        <taxon>ecological metagenomes</taxon>
    </lineage>
</organism>
<comment type="caution">
    <text evidence="1">The sequence shown here is derived from an EMBL/GenBank/DDBJ whole genome shotgun (WGS) entry which is preliminary data.</text>
</comment>
<accession>A0A0F8XD31</accession>
<dbReference type="AlphaFoldDB" id="A0A0F8XD31"/>
<dbReference type="EMBL" id="LAZR01059776">
    <property type="protein sequence ID" value="KKK67087.1"/>
    <property type="molecule type" value="Genomic_DNA"/>
</dbReference>
<reference evidence="1" key="1">
    <citation type="journal article" date="2015" name="Nature">
        <title>Complex archaea that bridge the gap between prokaryotes and eukaryotes.</title>
        <authorList>
            <person name="Spang A."/>
            <person name="Saw J.H."/>
            <person name="Jorgensen S.L."/>
            <person name="Zaremba-Niedzwiedzka K."/>
            <person name="Martijn J."/>
            <person name="Lind A.E."/>
            <person name="van Eijk R."/>
            <person name="Schleper C."/>
            <person name="Guy L."/>
            <person name="Ettema T.J."/>
        </authorList>
    </citation>
    <scope>NUCLEOTIDE SEQUENCE</scope>
</reference>
<proteinExistence type="predicted"/>
<feature type="non-terminal residue" evidence="1">
    <location>
        <position position="211"/>
    </location>
</feature>
<sequence length="211" mass="21213">MASRYWLGTTSTDHAVAANWAASSGGAPGASVPGTGDDATLDGNGNNACTLTANLALANLITLAGYTAKLDLATFNLTMDDGGNITLDQGGEFDCGAGTLSMTNGTFDFEHVGTLTRGSAAWVFNQVCSIVSTASQNCPHTTVAAGGTLTLLASGGIFSARGMTINGTLNIEAGRFVYAWGSSAVILNTGGQITGTGTFILYIPLAGNGLT</sequence>
<gene>
    <name evidence="1" type="ORF">LCGC14_2957570</name>
</gene>